<evidence type="ECO:0000259" key="1">
    <source>
        <dbReference type="Pfam" id="PF13358"/>
    </source>
</evidence>
<feature type="domain" description="Tc1-like transposase DDE" evidence="1">
    <location>
        <begin position="19"/>
        <end position="123"/>
    </location>
</feature>
<dbReference type="GeneTree" id="ENSGT00940000166084"/>
<proteinExistence type="predicted"/>
<reference evidence="2" key="2">
    <citation type="submission" date="2025-08" db="UniProtKB">
        <authorList>
            <consortium name="Ensembl"/>
        </authorList>
    </citation>
    <scope>IDENTIFICATION</scope>
</reference>
<dbReference type="PANTHER" id="PTHR47326">
    <property type="entry name" value="TRANSPOSABLE ELEMENT TC3 TRANSPOSASE-LIKE PROTEIN"/>
    <property type="match status" value="1"/>
</dbReference>
<evidence type="ECO:0000313" key="3">
    <source>
        <dbReference type="Proteomes" id="UP000694402"/>
    </source>
</evidence>
<dbReference type="Pfam" id="PF13358">
    <property type="entry name" value="DDE_3"/>
    <property type="match status" value="1"/>
</dbReference>
<evidence type="ECO:0000313" key="2">
    <source>
        <dbReference type="Ensembl" id="ENSOTSP00005136062.1"/>
    </source>
</evidence>
<dbReference type="Gene3D" id="3.30.420.10">
    <property type="entry name" value="Ribonuclease H-like superfamily/Ribonuclease H"/>
    <property type="match status" value="1"/>
</dbReference>
<organism evidence="2 3">
    <name type="scientific">Oncorhynchus tshawytscha</name>
    <name type="common">Chinook salmon</name>
    <name type="synonym">Salmo tshawytscha</name>
    <dbReference type="NCBI Taxonomy" id="74940"/>
    <lineage>
        <taxon>Eukaryota</taxon>
        <taxon>Metazoa</taxon>
        <taxon>Chordata</taxon>
        <taxon>Craniata</taxon>
        <taxon>Vertebrata</taxon>
        <taxon>Euteleostomi</taxon>
        <taxon>Actinopterygii</taxon>
        <taxon>Neopterygii</taxon>
        <taxon>Teleostei</taxon>
        <taxon>Protacanthopterygii</taxon>
        <taxon>Salmoniformes</taxon>
        <taxon>Salmonidae</taxon>
        <taxon>Salmoninae</taxon>
        <taxon>Oncorhynchus</taxon>
    </lineage>
</organism>
<reference evidence="2" key="3">
    <citation type="submission" date="2025-09" db="UniProtKB">
        <authorList>
            <consortium name="Ensembl"/>
        </authorList>
    </citation>
    <scope>IDENTIFICATION</scope>
</reference>
<dbReference type="InterPro" id="IPR036397">
    <property type="entry name" value="RNaseH_sf"/>
</dbReference>
<dbReference type="Proteomes" id="UP000694402">
    <property type="component" value="Unassembled WGS sequence"/>
</dbReference>
<dbReference type="InterPro" id="IPR038717">
    <property type="entry name" value="Tc1-like_DDE_dom"/>
</dbReference>
<keyword evidence="3" id="KW-1185">Reference proteome</keyword>
<dbReference type="PANTHER" id="PTHR47326:SF1">
    <property type="entry name" value="HTH PSQ-TYPE DOMAIN-CONTAINING PROTEIN"/>
    <property type="match status" value="1"/>
</dbReference>
<protein>
    <recommendedName>
        <fullName evidence="1">Tc1-like transposase DDE domain-containing protein</fullName>
    </recommendedName>
</protein>
<dbReference type="AlphaFoldDB" id="A0AAZ3R398"/>
<name>A0AAZ3R398_ONCTS</name>
<reference evidence="3" key="1">
    <citation type="journal article" date="2018" name="PLoS ONE">
        <title>Chinook salmon (Oncorhynchus tshawytscha) genome and transcriptome.</title>
        <authorList>
            <person name="Christensen K.A."/>
            <person name="Leong J.S."/>
            <person name="Sakhrani D."/>
            <person name="Biagi C.A."/>
            <person name="Minkley D.R."/>
            <person name="Withler R.E."/>
            <person name="Rondeau E.B."/>
            <person name="Koop B.F."/>
            <person name="Devlin R.H."/>
        </authorList>
    </citation>
    <scope>NUCLEOTIDE SEQUENCE [LARGE SCALE GENOMIC DNA]</scope>
</reference>
<accession>A0AAZ3R398</accession>
<dbReference type="GO" id="GO:0003676">
    <property type="term" value="F:nucleic acid binding"/>
    <property type="evidence" value="ECO:0007669"/>
    <property type="project" value="InterPro"/>
</dbReference>
<sequence length="170" mass="19186">MNERYTEACTLERDRFGGGGSIMVWGGVSQHHLTEFVVIAGNLNAVRYREDILLPHVVPFLQANPDMTLQHDNATSHTARSVRDFLQNRNVSVLPWPAKSQDLNSVEHVWDLLDRRVRARAIHPRKVWELAGPLVEECGNISQQELANLVQSLRRRCTAGLNAAGGHTRY</sequence>
<dbReference type="Ensembl" id="ENSOTST00005194797.1">
    <property type="protein sequence ID" value="ENSOTSP00005136062.1"/>
    <property type="gene ID" value="ENSOTSG00005057965.1"/>
</dbReference>